<sequence length="144" mass="16554">MSDNTELLAKHYFQKTARASGKNKAKQRQAPNRPAVRDRKKNKTETPRGDVSFVLMTKVHGKHRTGYTHPRETTFLPTVTERCRQGSPVRSALIPKLKSPTLCIPLPPRRVTSPNSQRHRPFVRLDSFLDTNDEEVKMKPWRGL</sequence>
<protein>
    <submittedName>
        <fullName evidence="2">Uncharacterized protein</fullName>
    </submittedName>
</protein>
<proteinExistence type="predicted"/>
<gene>
    <name evidence="2" type="ORF">KIL84_016672</name>
</gene>
<organism evidence="2 3">
    <name type="scientific">Mauremys mutica</name>
    <name type="common">yellowpond turtle</name>
    <dbReference type="NCBI Taxonomy" id="74926"/>
    <lineage>
        <taxon>Eukaryota</taxon>
        <taxon>Metazoa</taxon>
        <taxon>Chordata</taxon>
        <taxon>Craniata</taxon>
        <taxon>Vertebrata</taxon>
        <taxon>Euteleostomi</taxon>
        <taxon>Archelosauria</taxon>
        <taxon>Testudinata</taxon>
        <taxon>Testudines</taxon>
        <taxon>Cryptodira</taxon>
        <taxon>Durocryptodira</taxon>
        <taxon>Testudinoidea</taxon>
        <taxon>Geoemydidae</taxon>
        <taxon>Geoemydinae</taxon>
        <taxon>Mauremys</taxon>
    </lineage>
</organism>
<evidence type="ECO:0000313" key="2">
    <source>
        <dbReference type="EMBL" id="KAH1172833.1"/>
    </source>
</evidence>
<accession>A0A9D3X4W9</accession>
<dbReference type="EMBL" id="JAHDVG010000482">
    <property type="protein sequence ID" value="KAH1172833.1"/>
    <property type="molecule type" value="Genomic_DNA"/>
</dbReference>
<name>A0A9D3X4W9_9SAUR</name>
<dbReference type="Proteomes" id="UP000827986">
    <property type="component" value="Unassembled WGS sequence"/>
</dbReference>
<keyword evidence="3" id="KW-1185">Reference proteome</keyword>
<dbReference type="AlphaFoldDB" id="A0A9D3X4W9"/>
<evidence type="ECO:0000256" key="1">
    <source>
        <dbReference type="SAM" id="MobiDB-lite"/>
    </source>
</evidence>
<evidence type="ECO:0000313" key="3">
    <source>
        <dbReference type="Proteomes" id="UP000827986"/>
    </source>
</evidence>
<comment type="caution">
    <text evidence="2">The sequence shown here is derived from an EMBL/GenBank/DDBJ whole genome shotgun (WGS) entry which is preliminary data.</text>
</comment>
<feature type="region of interest" description="Disordered" evidence="1">
    <location>
        <begin position="14"/>
        <end position="50"/>
    </location>
</feature>
<reference evidence="2" key="1">
    <citation type="submission" date="2021-09" db="EMBL/GenBank/DDBJ databases">
        <title>The genome of Mauremys mutica provides insights into the evolution of semi-aquatic lifestyle.</title>
        <authorList>
            <person name="Gong S."/>
            <person name="Gao Y."/>
        </authorList>
    </citation>
    <scope>NUCLEOTIDE SEQUENCE</scope>
    <source>
        <strain evidence="2">MM-2020</strain>
        <tissue evidence="2">Muscle</tissue>
    </source>
</reference>